<accession>A0A1S6UB52</accession>
<gene>
    <name evidence="1" type="ORF">BF_0416</name>
</gene>
<name>A0A1S6UB52_9CAUD</name>
<evidence type="ECO:0000313" key="1">
    <source>
        <dbReference type="EMBL" id="AQW88941.1"/>
    </source>
</evidence>
<sequence length="50" mass="5693">MWKYIKTNLHIILFAILALIVLGIVTNAIADGIGRIVTQQMINDTYLIHR</sequence>
<reference evidence="1" key="1">
    <citation type="submission" date="2017-02" db="EMBL/GenBank/DDBJ databases">
        <title>Genome sequence of Serratia marcescens phage BF.</title>
        <authorList>
            <person name="Casey E."/>
            <person name="Fitzgerald B."/>
            <person name="Mahony J."/>
            <person name="Lugli G."/>
            <person name="Ventura M."/>
            <person name="van Sinderen D."/>
        </authorList>
    </citation>
    <scope>NUCLEOTIDE SEQUENCE [LARGE SCALE GENOMIC DNA]</scope>
</reference>
<protein>
    <submittedName>
        <fullName evidence="1">Uncharacterized protein</fullName>
    </submittedName>
</protein>
<dbReference type="EMBL" id="KY630187">
    <property type="protein sequence ID" value="AQW88941.1"/>
    <property type="molecule type" value="Genomic_DNA"/>
</dbReference>
<proteinExistence type="predicted"/>
<evidence type="ECO:0000313" key="2">
    <source>
        <dbReference type="Proteomes" id="UP000221837"/>
    </source>
</evidence>
<dbReference type="Proteomes" id="UP000221837">
    <property type="component" value="Genome"/>
</dbReference>
<keyword evidence="2" id="KW-1185">Reference proteome</keyword>
<organism evidence="1 2">
    <name type="scientific">Serratia phage BF</name>
    <dbReference type="NCBI Taxonomy" id="1962671"/>
    <lineage>
        <taxon>Viruses</taxon>
        <taxon>Duplodnaviria</taxon>
        <taxon>Heunggongvirae</taxon>
        <taxon>Uroviricota</taxon>
        <taxon>Caudoviricetes</taxon>
        <taxon>Eneladusvirus</taxon>
        <taxon>Eneladusvirus BF</taxon>
    </lineage>
</organism>